<dbReference type="EC" id="1.18.1.2" evidence="5"/>
<feature type="domain" description="FAD/NAD(P)-binding" evidence="6">
    <location>
        <begin position="12"/>
        <end position="300"/>
    </location>
</feature>
<keyword evidence="2 5" id="KW-0274">FAD</keyword>
<gene>
    <name evidence="7" type="ORF">NCTC11661_01696</name>
</gene>
<organism evidence="7 8">
    <name type="scientific">Bergeyella zoohelcum</name>
    <dbReference type="NCBI Taxonomy" id="1015"/>
    <lineage>
        <taxon>Bacteria</taxon>
        <taxon>Pseudomonadati</taxon>
        <taxon>Bacteroidota</taxon>
        <taxon>Flavobacteriia</taxon>
        <taxon>Flavobacteriales</taxon>
        <taxon>Weeksellaceae</taxon>
        <taxon>Bergeyella</taxon>
    </lineage>
</organism>
<evidence type="ECO:0000313" key="7">
    <source>
        <dbReference type="EMBL" id="SUV52557.1"/>
    </source>
</evidence>
<evidence type="ECO:0000256" key="5">
    <source>
        <dbReference type="HAMAP-Rule" id="MF_01685"/>
    </source>
</evidence>
<dbReference type="InterPro" id="IPR022890">
    <property type="entry name" value="Fd--NADP_Rdtase_type_2"/>
</dbReference>
<feature type="binding site" evidence="5">
    <location>
        <position position="128"/>
    </location>
    <ligand>
        <name>FAD</name>
        <dbReference type="ChEBI" id="CHEBI:57692"/>
    </ligand>
</feature>
<comment type="subunit">
    <text evidence="5">Homodimer.</text>
</comment>
<evidence type="ECO:0000256" key="1">
    <source>
        <dbReference type="ARBA" id="ARBA00022630"/>
    </source>
</evidence>
<feature type="binding site" evidence="5">
    <location>
        <position position="294"/>
    </location>
    <ligand>
        <name>FAD</name>
        <dbReference type="ChEBI" id="CHEBI:57692"/>
    </ligand>
</feature>
<keyword evidence="4 5" id="KW-0560">Oxidoreductase</keyword>
<evidence type="ECO:0000259" key="6">
    <source>
        <dbReference type="Pfam" id="PF07992"/>
    </source>
</evidence>
<dbReference type="HAMAP" id="MF_01685">
    <property type="entry name" value="FENR2"/>
    <property type="match status" value="1"/>
</dbReference>
<dbReference type="Gene3D" id="3.50.50.60">
    <property type="entry name" value="FAD/NAD(P)-binding domain"/>
    <property type="match status" value="2"/>
</dbReference>
<dbReference type="PRINTS" id="PR00469">
    <property type="entry name" value="PNDRDTASEII"/>
</dbReference>
<feature type="binding site" evidence="5">
    <location>
        <position position="48"/>
    </location>
    <ligand>
        <name>FAD</name>
        <dbReference type="ChEBI" id="CHEBI:57692"/>
    </ligand>
</feature>
<keyword evidence="3 5" id="KW-0521">NADP</keyword>
<evidence type="ECO:0000256" key="3">
    <source>
        <dbReference type="ARBA" id="ARBA00022857"/>
    </source>
</evidence>
<proteinExistence type="inferred from homology"/>
<dbReference type="AlphaFoldDB" id="A0A380ZT86"/>
<feature type="binding site" evidence="5">
    <location>
        <position position="335"/>
    </location>
    <ligand>
        <name>FAD</name>
        <dbReference type="ChEBI" id="CHEBI:57692"/>
    </ligand>
</feature>
<evidence type="ECO:0000256" key="2">
    <source>
        <dbReference type="ARBA" id="ARBA00022827"/>
    </source>
</evidence>
<dbReference type="PANTHER" id="PTHR48105">
    <property type="entry name" value="THIOREDOXIN REDUCTASE 1-RELATED-RELATED"/>
    <property type="match status" value="1"/>
</dbReference>
<feature type="binding site" evidence="5">
    <location>
        <position position="21"/>
    </location>
    <ligand>
        <name>FAD</name>
        <dbReference type="ChEBI" id="CHEBI:57692"/>
    </ligand>
</feature>
<dbReference type="GO" id="GO:0050661">
    <property type="term" value="F:NADP binding"/>
    <property type="evidence" value="ECO:0007669"/>
    <property type="project" value="UniProtKB-UniRule"/>
</dbReference>
<comment type="similarity">
    <text evidence="5">Belongs to the ferredoxin--NADP reductase type 2 family.</text>
</comment>
<feature type="binding site" evidence="5">
    <location>
        <position position="93"/>
    </location>
    <ligand>
        <name>FAD</name>
        <dbReference type="ChEBI" id="CHEBI:57692"/>
    </ligand>
</feature>
<sequence length="358" mass="39248">MLIKISPMITTDLLIIGAGPTGLFAVFEAGLLKIKCHLIDALPQPGGQLAELYPKKPIFDIPGFPSVNAGELVDNLMEQIKQFEPGFTLAETAVSLTKIDDEWFEVVTNKGTVHRAKAVAIAGGLGTFEPRKPDHLENLAQFEEKGVEYFVKDPEHFRGKTVVIAGGGDSALDWSIFLADVAKSVTLIHRRNEFRGALDSVEKVQKLKNEGKINLITPAEVVALKGDEHLRSIVVSADGEEKEIETDYLIPLFGLTPKLGELANWGLEIEKNAIKVNNALDYQTNIEGVYAIGDINTYPGKLKLILCGFHEGTLMCQSVYNRLNPGKKYVLKYTTVSGIDGFDGTRKEAEKAVVKKID</sequence>
<feature type="binding site" evidence="5">
    <location>
        <position position="40"/>
    </location>
    <ligand>
        <name>FAD</name>
        <dbReference type="ChEBI" id="CHEBI:57692"/>
    </ligand>
</feature>
<dbReference type="InterPro" id="IPR023753">
    <property type="entry name" value="FAD/NAD-binding_dom"/>
</dbReference>
<dbReference type="GO" id="GO:0050660">
    <property type="term" value="F:flavin adenine dinucleotide binding"/>
    <property type="evidence" value="ECO:0007669"/>
    <property type="project" value="UniProtKB-UniRule"/>
</dbReference>
<feature type="binding site" evidence="5">
    <location>
        <position position="53"/>
    </location>
    <ligand>
        <name>FAD</name>
        <dbReference type="ChEBI" id="CHEBI:57692"/>
    </ligand>
</feature>
<name>A0A380ZT86_9FLAO</name>
<evidence type="ECO:0000256" key="4">
    <source>
        <dbReference type="ARBA" id="ARBA00023002"/>
    </source>
</evidence>
<reference evidence="7 8" key="1">
    <citation type="submission" date="2018-06" db="EMBL/GenBank/DDBJ databases">
        <authorList>
            <consortium name="Pathogen Informatics"/>
            <person name="Doyle S."/>
        </authorList>
    </citation>
    <scope>NUCLEOTIDE SEQUENCE [LARGE SCALE GENOMIC DNA]</scope>
    <source>
        <strain evidence="7 8">NCTC11661</strain>
    </source>
</reference>
<protein>
    <recommendedName>
        <fullName evidence="5">Ferredoxin--NADP reductase</fullName>
        <shortName evidence="5">FNR</shortName>
        <shortName evidence="5">Fd-NADP(+) reductase</shortName>
        <ecNumber evidence="5">1.18.1.2</ecNumber>
    </recommendedName>
</protein>
<dbReference type="Pfam" id="PF07992">
    <property type="entry name" value="Pyr_redox_2"/>
    <property type="match status" value="1"/>
</dbReference>
<accession>A0A380ZT86</accession>
<dbReference type="Proteomes" id="UP000255515">
    <property type="component" value="Unassembled WGS sequence"/>
</dbReference>
<dbReference type="InterPro" id="IPR036188">
    <property type="entry name" value="FAD/NAD-bd_sf"/>
</dbReference>
<dbReference type="SUPFAM" id="SSF51905">
    <property type="entry name" value="FAD/NAD(P)-binding domain"/>
    <property type="match status" value="1"/>
</dbReference>
<comment type="catalytic activity">
    <reaction evidence="5">
        <text>2 reduced [2Fe-2S]-[ferredoxin] + NADP(+) + H(+) = 2 oxidized [2Fe-2S]-[ferredoxin] + NADPH</text>
        <dbReference type="Rhea" id="RHEA:20125"/>
        <dbReference type="Rhea" id="RHEA-COMP:10000"/>
        <dbReference type="Rhea" id="RHEA-COMP:10001"/>
        <dbReference type="ChEBI" id="CHEBI:15378"/>
        <dbReference type="ChEBI" id="CHEBI:33737"/>
        <dbReference type="ChEBI" id="CHEBI:33738"/>
        <dbReference type="ChEBI" id="CHEBI:57783"/>
        <dbReference type="ChEBI" id="CHEBI:58349"/>
        <dbReference type="EC" id="1.18.1.2"/>
    </reaction>
</comment>
<comment type="cofactor">
    <cofactor evidence="5">
        <name>FAD</name>
        <dbReference type="ChEBI" id="CHEBI:57692"/>
    </cofactor>
    <text evidence="5">Binds 1 FAD per subunit.</text>
</comment>
<dbReference type="EMBL" id="UFTJ01000003">
    <property type="protein sequence ID" value="SUV52557.1"/>
    <property type="molecule type" value="Genomic_DNA"/>
</dbReference>
<keyword evidence="1 5" id="KW-0285">Flavoprotein</keyword>
<dbReference type="InterPro" id="IPR050097">
    <property type="entry name" value="Ferredoxin-NADP_redctase_2"/>
</dbReference>
<dbReference type="GO" id="GO:0004324">
    <property type="term" value="F:ferredoxin-NADP+ reductase activity"/>
    <property type="evidence" value="ECO:0007669"/>
    <property type="project" value="UniProtKB-UniRule"/>
</dbReference>
<dbReference type="PRINTS" id="PR00368">
    <property type="entry name" value="FADPNR"/>
</dbReference>
<evidence type="ECO:0000313" key="8">
    <source>
        <dbReference type="Proteomes" id="UP000255515"/>
    </source>
</evidence>